<evidence type="ECO:0000256" key="1">
    <source>
        <dbReference type="PIRSR" id="PIRSR601310-1"/>
    </source>
</evidence>
<evidence type="ECO:0000256" key="2">
    <source>
        <dbReference type="PIRSR" id="PIRSR601310-3"/>
    </source>
</evidence>
<dbReference type="PROSITE" id="PS51084">
    <property type="entry name" value="HIT_2"/>
    <property type="match status" value="1"/>
</dbReference>
<dbReference type="PANTHER" id="PTHR46648:SF1">
    <property type="entry name" value="ADENOSINE 5'-MONOPHOSPHORAMIDASE HNT1"/>
    <property type="match status" value="1"/>
</dbReference>
<evidence type="ECO:0000259" key="4">
    <source>
        <dbReference type="PROSITE" id="PS51084"/>
    </source>
</evidence>
<dbReference type="Pfam" id="PF01230">
    <property type="entry name" value="HIT"/>
    <property type="match status" value="1"/>
</dbReference>
<dbReference type="InterPro" id="IPR001310">
    <property type="entry name" value="Histidine_triad_HIT"/>
</dbReference>
<dbReference type="InterPro" id="IPR036265">
    <property type="entry name" value="HIT-like_sf"/>
</dbReference>
<feature type="domain" description="HIT" evidence="4">
    <location>
        <begin position="25"/>
        <end position="131"/>
    </location>
</feature>
<evidence type="ECO:0000313" key="6">
    <source>
        <dbReference type="Proteomes" id="UP000054270"/>
    </source>
</evidence>
<evidence type="ECO:0000313" key="5">
    <source>
        <dbReference type="EMBL" id="KJA17489.1"/>
    </source>
</evidence>
<proteinExistence type="predicted"/>
<dbReference type="OMA" id="CAFCRIV"/>
<organism evidence="5 6">
    <name type="scientific">Hypholoma sublateritium (strain FD-334 SS-4)</name>
    <dbReference type="NCBI Taxonomy" id="945553"/>
    <lineage>
        <taxon>Eukaryota</taxon>
        <taxon>Fungi</taxon>
        <taxon>Dikarya</taxon>
        <taxon>Basidiomycota</taxon>
        <taxon>Agaricomycotina</taxon>
        <taxon>Agaricomycetes</taxon>
        <taxon>Agaricomycetidae</taxon>
        <taxon>Agaricales</taxon>
        <taxon>Agaricineae</taxon>
        <taxon>Strophariaceae</taxon>
        <taxon>Hypholoma</taxon>
    </lineage>
</organism>
<evidence type="ECO:0000256" key="3">
    <source>
        <dbReference type="PROSITE-ProRule" id="PRU00464"/>
    </source>
</evidence>
<gene>
    <name evidence="5" type="ORF">HYPSUDRAFT_46451</name>
</gene>
<dbReference type="AlphaFoldDB" id="A0A0D2NEJ8"/>
<dbReference type="PANTHER" id="PTHR46648">
    <property type="entry name" value="HIT FAMILY PROTEIN 1"/>
    <property type="match status" value="1"/>
</dbReference>
<feature type="short sequence motif" description="Histidine triad motif" evidence="2 3">
    <location>
        <begin position="115"/>
        <end position="119"/>
    </location>
</feature>
<name>A0A0D2NEJ8_HYPSF</name>
<dbReference type="GO" id="GO:0009117">
    <property type="term" value="P:nucleotide metabolic process"/>
    <property type="evidence" value="ECO:0007669"/>
    <property type="project" value="TreeGrafter"/>
</dbReference>
<accession>A0A0D2NEJ8</accession>
<dbReference type="GO" id="GO:0003824">
    <property type="term" value="F:catalytic activity"/>
    <property type="evidence" value="ECO:0007669"/>
    <property type="project" value="InterPro"/>
</dbReference>
<dbReference type="Gene3D" id="3.30.428.10">
    <property type="entry name" value="HIT-like"/>
    <property type="match status" value="1"/>
</dbReference>
<reference evidence="6" key="1">
    <citation type="submission" date="2014-04" db="EMBL/GenBank/DDBJ databases">
        <title>Evolutionary Origins and Diversification of the Mycorrhizal Mutualists.</title>
        <authorList>
            <consortium name="DOE Joint Genome Institute"/>
            <consortium name="Mycorrhizal Genomics Consortium"/>
            <person name="Kohler A."/>
            <person name="Kuo A."/>
            <person name="Nagy L.G."/>
            <person name="Floudas D."/>
            <person name="Copeland A."/>
            <person name="Barry K.W."/>
            <person name="Cichocki N."/>
            <person name="Veneault-Fourrey C."/>
            <person name="LaButti K."/>
            <person name="Lindquist E.A."/>
            <person name="Lipzen A."/>
            <person name="Lundell T."/>
            <person name="Morin E."/>
            <person name="Murat C."/>
            <person name="Riley R."/>
            <person name="Ohm R."/>
            <person name="Sun H."/>
            <person name="Tunlid A."/>
            <person name="Henrissat B."/>
            <person name="Grigoriev I.V."/>
            <person name="Hibbett D.S."/>
            <person name="Martin F."/>
        </authorList>
    </citation>
    <scope>NUCLEOTIDE SEQUENCE [LARGE SCALE GENOMIC DNA]</scope>
    <source>
        <strain evidence="6">FD-334 SS-4</strain>
    </source>
</reference>
<keyword evidence="6" id="KW-1185">Reference proteome</keyword>
<dbReference type="PRINTS" id="PR00332">
    <property type="entry name" value="HISTRIAD"/>
</dbReference>
<dbReference type="Proteomes" id="UP000054270">
    <property type="component" value="Unassembled WGS sequence"/>
</dbReference>
<protein>
    <recommendedName>
        <fullName evidence="4">HIT domain-containing protein</fullName>
    </recommendedName>
</protein>
<dbReference type="InterPro" id="IPR011146">
    <property type="entry name" value="HIT-like"/>
</dbReference>
<dbReference type="EMBL" id="KN817603">
    <property type="protein sequence ID" value="KJA17489.1"/>
    <property type="molecule type" value="Genomic_DNA"/>
</dbReference>
<dbReference type="STRING" id="945553.A0A0D2NEJ8"/>
<dbReference type="OrthoDB" id="672793at2759"/>
<sequence>MTSFIIKSHENRRLPLTWTRDPECAFCRILKGEIPAGVVYEDDNVIAILDIMPLRRGHTLVIPKAHISRLSELPSDIAASLGAVVSKVARALTEALDNTGLNVVCNQEYAQAVPHVHYHIIPAPILGGPAQGPKSIADLVLPTHSEMHQKEFEAREELDDDDAVVLVKGIRARL</sequence>
<feature type="active site" description="Tele-AMP-histidine intermediate" evidence="1">
    <location>
        <position position="117"/>
    </location>
</feature>
<dbReference type="SUPFAM" id="SSF54197">
    <property type="entry name" value="HIT-like"/>
    <property type="match status" value="1"/>
</dbReference>